<evidence type="ECO:0000313" key="2">
    <source>
        <dbReference type="Proteomes" id="UP000605361"/>
    </source>
</evidence>
<keyword evidence="2" id="KW-1185">Reference proteome</keyword>
<dbReference type="AlphaFoldDB" id="A0A931A7R3"/>
<gene>
    <name evidence="1" type="ORF">ITP53_04080</name>
</gene>
<evidence type="ECO:0000313" key="1">
    <source>
        <dbReference type="EMBL" id="MBF8184930.1"/>
    </source>
</evidence>
<organism evidence="1 2">
    <name type="scientific">Nonomuraea cypriaca</name>
    <dbReference type="NCBI Taxonomy" id="1187855"/>
    <lineage>
        <taxon>Bacteria</taxon>
        <taxon>Bacillati</taxon>
        <taxon>Actinomycetota</taxon>
        <taxon>Actinomycetes</taxon>
        <taxon>Streptosporangiales</taxon>
        <taxon>Streptosporangiaceae</taxon>
        <taxon>Nonomuraea</taxon>
    </lineage>
</organism>
<dbReference type="InterPro" id="IPR056082">
    <property type="entry name" value="BilB-like"/>
</dbReference>
<name>A0A931A7R3_9ACTN</name>
<accession>A0A931A7R3</accession>
<proteinExistence type="predicted"/>
<reference evidence="1" key="1">
    <citation type="submission" date="2020-11" db="EMBL/GenBank/DDBJ databases">
        <title>Whole-genome analyses of Nonomuraea sp. K274.</title>
        <authorList>
            <person name="Veyisoglu A."/>
        </authorList>
    </citation>
    <scope>NUCLEOTIDE SEQUENCE</scope>
    <source>
        <strain evidence="1">K274</strain>
    </source>
</reference>
<dbReference type="EMBL" id="JADOGI010000007">
    <property type="protein sequence ID" value="MBF8184930.1"/>
    <property type="molecule type" value="Genomic_DNA"/>
</dbReference>
<dbReference type="Proteomes" id="UP000605361">
    <property type="component" value="Unassembled WGS sequence"/>
</dbReference>
<sequence>MTVPGIDPSSQRLDLDLASNEFENGVDAGLWRLVTLDWPHLLVAITAGDGHALGMKILVDGYPRLPPSGQPWDLEQGAPLPVEQWPTGGTAAQIFRTDWSVGNQNAPYMACDRQGLATHTNWAAEHPSRAWNPSRTITFYLQQISLELQDAVLPQPAPETP</sequence>
<protein>
    <submittedName>
        <fullName evidence="1">Uncharacterized protein</fullName>
    </submittedName>
</protein>
<dbReference type="Pfam" id="PF24702">
    <property type="entry name" value="DUF7665"/>
    <property type="match status" value="1"/>
</dbReference>
<comment type="caution">
    <text evidence="1">The sequence shown here is derived from an EMBL/GenBank/DDBJ whole genome shotgun (WGS) entry which is preliminary data.</text>
</comment>
<dbReference type="RefSeq" id="WP_195893919.1">
    <property type="nucleotide sequence ID" value="NZ_JADOGI010000007.1"/>
</dbReference>